<evidence type="ECO:0000256" key="9">
    <source>
        <dbReference type="SAM" id="Phobius"/>
    </source>
</evidence>
<evidence type="ECO:0000259" key="10">
    <source>
        <dbReference type="Pfam" id="PF04290"/>
    </source>
</evidence>
<proteinExistence type="inferred from homology"/>
<protein>
    <submittedName>
        <fullName evidence="11">TRAP-type C4-dicarboxylate transport system, small permease component</fullName>
    </submittedName>
</protein>
<keyword evidence="2" id="KW-0813">Transport</keyword>
<keyword evidence="6 9" id="KW-1133">Transmembrane helix</keyword>
<dbReference type="EMBL" id="FNQR01000004">
    <property type="protein sequence ID" value="SEA32316.1"/>
    <property type="molecule type" value="Genomic_DNA"/>
</dbReference>
<evidence type="ECO:0000256" key="5">
    <source>
        <dbReference type="ARBA" id="ARBA00022692"/>
    </source>
</evidence>
<feature type="transmembrane region" description="Helical" evidence="9">
    <location>
        <begin position="131"/>
        <end position="150"/>
    </location>
</feature>
<keyword evidence="7 9" id="KW-0472">Membrane</keyword>
<dbReference type="STRING" id="571932.SAMN05421743_10417"/>
<dbReference type="AlphaFoldDB" id="A0A1H4A8Q4"/>
<feature type="transmembrane region" description="Helical" evidence="9">
    <location>
        <begin position="12"/>
        <end position="35"/>
    </location>
</feature>
<sequence>MKWLHQITNTFTLLAKWISLATLIAMTLLITVAVISRAIGHPVIGDVEISQLLMVALIMFGLPYTQSRDAHISIGLIVDRLPIKIQGVLNVISSLTLFFVCWLITVVFVNATVLNDSTFQKSTDLLSIPHLPFKIFIAVGFGLWGLQALLKVIDSIVSLINLSTKQPISDSEGKVKCL</sequence>
<evidence type="ECO:0000256" key="1">
    <source>
        <dbReference type="ARBA" id="ARBA00004429"/>
    </source>
</evidence>
<feature type="transmembrane region" description="Helical" evidence="9">
    <location>
        <begin position="87"/>
        <end position="111"/>
    </location>
</feature>
<evidence type="ECO:0000256" key="2">
    <source>
        <dbReference type="ARBA" id="ARBA00022448"/>
    </source>
</evidence>
<evidence type="ECO:0000256" key="6">
    <source>
        <dbReference type="ARBA" id="ARBA00022989"/>
    </source>
</evidence>
<name>A0A1H4A8Q4_9BACI</name>
<feature type="transmembrane region" description="Helical" evidence="9">
    <location>
        <begin position="47"/>
        <end position="66"/>
    </location>
</feature>
<dbReference type="RefSeq" id="WP_093043466.1">
    <property type="nucleotide sequence ID" value="NZ_FNQR01000004.1"/>
</dbReference>
<feature type="domain" description="Tripartite ATP-independent periplasmic transporters DctQ component" evidence="10">
    <location>
        <begin position="26"/>
        <end position="155"/>
    </location>
</feature>
<keyword evidence="4" id="KW-0997">Cell inner membrane</keyword>
<dbReference type="Proteomes" id="UP000198584">
    <property type="component" value="Unassembled WGS sequence"/>
</dbReference>
<organism evidence="11 12">
    <name type="scientific">Thalassobacillus cyri</name>
    <dbReference type="NCBI Taxonomy" id="571932"/>
    <lineage>
        <taxon>Bacteria</taxon>
        <taxon>Bacillati</taxon>
        <taxon>Bacillota</taxon>
        <taxon>Bacilli</taxon>
        <taxon>Bacillales</taxon>
        <taxon>Bacillaceae</taxon>
        <taxon>Thalassobacillus</taxon>
    </lineage>
</organism>
<evidence type="ECO:0000256" key="3">
    <source>
        <dbReference type="ARBA" id="ARBA00022475"/>
    </source>
</evidence>
<gene>
    <name evidence="11" type="ORF">SAMN05421743_10417</name>
</gene>
<evidence type="ECO:0000313" key="12">
    <source>
        <dbReference type="Proteomes" id="UP000198584"/>
    </source>
</evidence>
<keyword evidence="12" id="KW-1185">Reference proteome</keyword>
<keyword evidence="3" id="KW-1003">Cell membrane</keyword>
<dbReference type="InterPro" id="IPR055348">
    <property type="entry name" value="DctQ"/>
</dbReference>
<evidence type="ECO:0000256" key="7">
    <source>
        <dbReference type="ARBA" id="ARBA00023136"/>
    </source>
</evidence>
<evidence type="ECO:0000256" key="4">
    <source>
        <dbReference type="ARBA" id="ARBA00022519"/>
    </source>
</evidence>
<dbReference type="Pfam" id="PF04290">
    <property type="entry name" value="DctQ"/>
    <property type="match status" value="1"/>
</dbReference>
<reference evidence="11 12" key="1">
    <citation type="submission" date="2016-10" db="EMBL/GenBank/DDBJ databases">
        <authorList>
            <person name="de Groot N.N."/>
        </authorList>
    </citation>
    <scope>NUCLEOTIDE SEQUENCE [LARGE SCALE GENOMIC DNA]</scope>
    <source>
        <strain evidence="11 12">CCM7597</strain>
    </source>
</reference>
<dbReference type="GO" id="GO:0005886">
    <property type="term" value="C:plasma membrane"/>
    <property type="evidence" value="ECO:0007669"/>
    <property type="project" value="UniProtKB-SubCell"/>
</dbReference>
<dbReference type="OrthoDB" id="2883568at2"/>
<comment type="subcellular location">
    <subcellularLocation>
        <location evidence="1">Cell inner membrane</location>
        <topology evidence="1">Multi-pass membrane protein</topology>
    </subcellularLocation>
</comment>
<evidence type="ECO:0000313" key="11">
    <source>
        <dbReference type="EMBL" id="SEA32316.1"/>
    </source>
</evidence>
<evidence type="ECO:0000256" key="8">
    <source>
        <dbReference type="ARBA" id="ARBA00038436"/>
    </source>
</evidence>
<keyword evidence="5 9" id="KW-0812">Transmembrane</keyword>
<comment type="similarity">
    <text evidence="8">Belongs to the TRAP transporter small permease family.</text>
</comment>
<dbReference type="PANTHER" id="PTHR35011">
    <property type="entry name" value="2,3-DIKETO-L-GULONATE TRAP TRANSPORTER SMALL PERMEASE PROTEIN YIAM"/>
    <property type="match status" value="1"/>
</dbReference>
<dbReference type="InterPro" id="IPR007387">
    <property type="entry name" value="TRAP_DctQ"/>
</dbReference>
<accession>A0A1H4A8Q4</accession>